<reference evidence="1 2" key="1">
    <citation type="journal article" date="2015" name="Nature">
        <title>rRNA introns, odd ribosomes, and small enigmatic genomes across a large radiation of phyla.</title>
        <authorList>
            <person name="Brown C.T."/>
            <person name="Hug L.A."/>
            <person name="Thomas B.C."/>
            <person name="Sharon I."/>
            <person name="Castelle C.J."/>
            <person name="Singh A."/>
            <person name="Wilkins M.J."/>
            <person name="Williams K.H."/>
            <person name="Banfield J.F."/>
        </authorList>
    </citation>
    <scope>NUCLEOTIDE SEQUENCE [LARGE SCALE GENOMIC DNA]</scope>
</reference>
<dbReference type="AlphaFoldDB" id="A0A0G0YRP4"/>
<evidence type="ECO:0000313" key="1">
    <source>
        <dbReference type="EMBL" id="KKS39264.1"/>
    </source>
</evidence>
<proteinExistence type="predicted"/>
<accession>A0A0G0YRP4</accession>
<sequence length="104" mass="10842">MFSKKEILLVGVAVVLAVVMGLFVNSVPTSADTLAVEYSQICPSGVNVEEVLVTPGVLDWTTKGLSSMKAFVVTPTEGCDLPAQYCLIWAGSSKAGMSCTAITP</sequence>
<evidence type="ECO:0000313" key="2">
    <source>
        <dbReference type="Proteomes" id="UP000033847"/>
    </source>
</evidence>
<dbReference type="Proteomes" id="UP000033847">
    <property type="component" value="Unassembled WGS sequence"/>
</dbReference>
<dbReference type="EMBL" id="LCCU01000003">
    <property type="protein sequence ID" value="KKS39264.1"/>
    <property type="molecule type" value="Genomic_DNA"/>
</dbReference>
<protein>
    <submittedName>
        <fullName evidence="1">Uncharacterized protein</fullName>
    </submittedName>
</protein>
<comment type="caution">
    <text evidence="1">The sequence shown here is derived from an EMBL/GenBank/DDBJ whole genome shotgun (WGS) entry which is preliminary data.</text>
</comment>
<organism evidence="1 2">
    <name type="scientific">candidate division WWE3 bacterium GW2011_GWF1_42_14</name>
    <dbReference type="NCBI Taxonomy" id="1619138"/>
    <lineage>
        <taxon>Bacteria</taxon>
        <taxon>Katanobacteria</taxon>
    </lineage>
</organism>
<name>A0A0G0YRP4_UNCKA</name>
<gene>
    <name evidence="1" type="ORF">UV00_C0003G0096</name>
</gene>